<evidence type="ECO:0000313" key="4">
    <source>
        <dbReference type="Proteomes" id="UP000052167"/>
    </source>
</evidence>
<feature type="signal peptide" evidence="1">
    <location>
        <begin position="1"/>
        <end position="23"/>
    </location>
</feature>
<protein>
    <submittedName>
        <fullName evidence="3">Signal peptide protein</fullName>
    </submittedName>
</protein>
<accession>A0A922TC99</accession>
<dbReference type="PANTHER" id="PTHR36302">
    <property type="entry name" value="BLR7088 PROTEIN"/>
    <property type="match status" value="1"/>
</dbReference>
<dbReference type="AlphaFoldDB" id="A0A922TC99"/>
<dbReference type="OrthoDB" id="9796962at2"/>
<dbReference type="InterPro" id="IPR038507">
    <property type="entry name" value="YcnI-like_sf"/>
</dbReference>
<dbReference type="InterPro" id="IPR036182">
    <property type="entry name" value="PCuAC_sf"/>
</dbReference>
<name>A0A922TC99_9HYPH</name>
<reference evidence="3 4" key="1">
    <citation type="submission" date="2014-06" db="EMBL/GenBank/DDBJ databases">
        <title>Rhizobium pelagicum/R2-400B4.</title>
        <authorList>
            <person name="Kimes N.E."/>
            <person name="Lopez-Perez M."/>
        </authorList>
    </citation>
    <scope>NUCLEOTIDE SEQUENCE [LARGE SCALE GENOMIC DNA]</scope>
    <source>
        <strain evidence="3 4">R2-400B4</strain>
    </source>
</reference>
<dbReference type="Proteomes" id="UP000052167">
    <property type="component" value="Unassembled WGS sequence"/>
</dbReference>
<dbReference type="InterPro" id="IPR058248">
    <property type="entry name" value="Lxx211020-like"/>
</dbReference>
<dbReference type="Gene3D" id="2.60.40.2230">
    <property type="entry name" value="Uncharacterised protein YcnI-like PF07987, DUF1775"/>
    <property type="match status" value="1"/>
</dbReference>
<dbReference type="PIRSF" id="PIRSF037139">
    <property type="entry name" value="UCP037139"/>
    <property type="match status" value="1"/>
</dbReference>
<feature type="domain" description="YncI copper-binding" evidence="2">
    <location>
        <begin position="24"/>
        <end position="170"/>
    </location>
</feature>
<dbReference type="EMBL" id="JOKJ01000003">
    <property type="protein sequence ID" value="KEQ10336.1"/>
    <property type="molecule type" value="Genomic_DNA"/>
</dbReference>
<dbReference type="InterPro" id="IPR021174">
    <property type="entry name" value="UCP037139"/>
</dbReference>
<keyword evidence="4" id="KW-1185">Reference proteome</keyword>
<proteinExistence type="predicted"/>
<feature type="chain" id="PRO_5036723546" evidence="1">
    <location>
        <begin position="24"/>
        <end position="325"/>
    </location>
</feature>
<keyword evidence="1" id="KW-0732">Signal</keyword>
<dbReference type="Pfam" id="PF04314">
    <property type="entry name" value="PCuAC"/>
    <property type="match status" value="1"/>
</dbReference>
<dbReference type="CDD" id="cd08545">
    <property type="entry name" value="YcnI_like"/>
    <property type="match status" value="1"/>
</dbReference>
<comment type="caution">
    <text evidence="3">The sequence shown here is derived from an EMBL/GenBank/DDBJ whole genome shotgun (WGS) entry which is preliminary data.</text>
</comment>
<dbReference type="PANTHER" id="PTHR36302:SF1">
    <property type="entry name" value="COPPER CHAPERONE PCU(A)C"/>
    <property type="match status" value="1"/>
</dbReference>
<dbReference type="Gene3D" id="2.60.40.1890">
    <property type="entry name" value="PCu(A)C copper chaperone"/>
    <property type="match status" value="1"/>
</dbReference>
<organism evidence="3 4">
    <name type="scientific">Pseudorhizobium pelagicum</name>
    <dbReference type="NCBI Taxonomy" id="1509405"/>
    <lineage>
        <taxon>Bacteria</taxon>
        <taxon>Pseudomonadati</taxon>
        <taxon>Pseudomonadota</taxon>
        <taxon>Alphaproteobacteria</taxon>
        <taxon>Hyphomicrobiales</taxon>
        <taxon>Rhizobiaceae</taxon>
        <taxon>Rhizobium/Agrobacterium group</taxon>
        <taxon>Pseudorhizobium</taxon>
    </lineage>
</organism>
<dbReference type="SUPFAM" id="SSF110087">
    <property type="entry name" value="DR1885-like metal-binding protein"/>
    <property type="match status" value="1"/>
</dbReference>
<evidence type="ECO:0000313" key="3">
    <source>
        <dbReference type="EMBL" id="KEQ10336.1"/>
    </source>
</evidence>
<evidence type="ECO:0000259" key="2">
    <source>
        <dbReference type="Pfam" id="PF07987"/>
    </source>
</evidence>
<dbReference type="Pfam" id="PF07987">
    <property type="entry name" value="DUF1775"/>
    <property type="match status" value="1"/>
</dbReference>
<gene>
    <name evidence="3" type="ORF">GV68_15605</name>
</gene>
<sequence length="325" mass="33563">MTTIKTLLMSAALGAAAAGTAQAHATFAEQSVKADSYAVISLQVPHGCGGKSTNEVRIELPEGFVFAKPQPKPGWDLEIIQGEYQNSYDNHGTTVTSGPVEVRWKGGDLADEYYDTFVVRGKVSGIEGGTVLAFPSTQLCGSDARVAWTEVAAPGTDPHSLESPAPTVTVVAQEATGHDAMHGGHDQAAVAGASGAGDLELEGAYARAMLPGQPVGGGFVTIKNTGDEDDRLVSVSSPAAGAVELHEMAMQGEVMKMRKLDGGIPVPAGETVELKAGGLHMMFMQVKTPFAEGDAVPVTLTFEKAGDIELTLPVTSAAPGGHSHN</sequence>
<dbReference type="InterPro" id="IPR012533">
    <property type="entry name" value="YcnI-copper_dom"/>
</dbReference>
<dbReference type="RefSeq" id="WP_037163503.1">
    <property type="nucleotide sequence ID" value="NZ_CAJXID010000001.1"/>
</dbReference>
<evidence type="ECO:0000256" key="1">
    <source>
        <dbReference type="SAM" id="SignalP"/>
    </source>
</evidence>
<dbReference type="InterPro" id="IPR007410">
    <property type="entry name" value="LpqE-like"/>
</dbReference>